<gene>
    <name evidence="1" type="ORF">N288_08545</name>
</gene>
<proteinExistence type="predicted"/>
<dbReference type="HOGENOM" id="CLU_3324503_0_0_9"/>
<keyword evidence="2" id="KW-1185">Reference proteome</keyword>
<dbReference type="KEGG" id="bif:N288_08545"/>
<protein>
    <recommendedName>
        <fullName evidence="3">Sporulation protein</fullName>
    </recommendedName>
</protein>
<dbReference type="AlphaFoldDB" id="U5LAI4"/>
<dbReference type="EMBL" id="CP006643">
    <property type="protein sequence ID" value="AGX03632.1"/>
    <property type="molecule type" value="Genomic_DNA"/>
</dbReference>
<dbReference type="STRING" id="1367477.N288_08545"/>
<dbReference type="PATRIC" id="fig|1367477.3.peg.1638"/>
<organism evidence="1 2">
    <name type="scientific">Bacillus infantis NRRL B-14911</name>
    <dbReference type="NCBI Taxonomy" id="1367477"/>
    <lineage>
        <taxon>Bacteria</taxon>
        <taxon>Bacillati</taxon>
        <taxon>Bacillota</taxon>
        <taxon>Bacilli</taxon>
        <taxon>Bacillales</taxon>
        <taxon>Bacillaceae</taxon>
        <taxon>Bacillus</taxon>
    </lineage>
</organism>
<dbReference type="Proteomes" id="UP000017805">
    <property type="component" value="Chromosome"/>
</dbReference>
<reference evidence="1 2" key="1">
    <citation type="submission" date="2013-07" db="EMBL/GenBank/DDBJ databases">
        <title>Complete genome sequence of Bacillus infantis NRRL B-14911 that has potential to induce cardiac disease by antigenic mimicry.</title>
        <authorList>
            <person name="Massilamany C."/>
            <person name="Smith T.P.L."/>
            <person name="Loy J.D."/>
            <person name="Barletta R."/>
            <person name="Reddy J."/>
        </authorList>
    </citation>
    <scope>NUCLEOTIDE SEQUENCE [LARGE SCALE GENOMIC DNA]</scope>
    <source>
        <strain evidence="1 2">NRRL B-14911</strain>
    </source>
</reference>
<evidence type="ECO:0000313" key="1">
    <source>
        <dbReference type="EMBL" id="AGX03632.1"/>
    </source>
</evidence>
<accession>U5LAI4</accession>
<evidence type="ECO:0008006" key="3">
    <source>
        <dbReference type="Google" id="ProtNLM"/>
    </source>
</evidence>
<sequence>MISMIISFFIQDRYRQLKEKQRNELYISQSPFLSRVLH</sequence>
<evidence type="ECO:0000313" key="2">
    <source>
        <dbReference type="Proteomes" id="UP000017805"/>
    </source>
</evidence>
<name>U5LAI4_9BACI</name>